<keyword evidence="2" id="KW-1185">Reference proteome</keyword>
<protein>
    <submittedName>
        <fullName evidence="1">Uncharacterized protein</fullName>
    </submittedName>
</protein>
<sequence>EKTAYKNYNVSMMTACPSQNLYRTDTYHMQNASVSTEESQAYEKKMMVMYKLFEDLINEEARPGTDLQGYCTNETCLVSKATLPLWVNIGFGMILTSFDNIILHRPGCYITWNILFVRVTIQYICREIISIEIFYELQTRIILKLTKLQKHEMTVLKPLSLKNNEITLEKVQANYGGNFNQEFDIGRFTIFM</sequence>
<evidence type="ECO:0000313" key="2">
    <source>
        <dbReference type="Proteomes" id="UP000023152"/>
    </source>
</evidence>
<evidence type="ECO:0000313" key="1">
    <source>
        <dbReference type="EMBL" id="ETO26428.1"/>
    </source>
</evidence>
<name>X6NKK1_RETFI</name>
<reference evidence="1 2" key="1">
    <citation type="journal article" date="2013" name="Curr. Biol.">
        <title>The Genome of the Foraminiferan Reticulomyxa filosa.</title>
        <authorList>
            <person name="Glockner G."/>
            <person name="Hulsmann N."/>
            <person name="Schleicher M."/>
            <person name="Noegel A.A."/>
            <person name="Eichinger L."/>
            <person name="Gallinger C."/>
            <person name="Pawlowski J."/>
            <person name="Sierra R."/>
            <person name="Euteneuer U."/>
            <person name="Pillet L."/>
            <person name="Moustafa A."/>
            <person name="Platzer M."/>
            <person name="Groth M."/>
            <person name="Szafranski K."/>
            <person name="Schliwa M."/>
        </authorList>
    </citation>
    <scope>NUCLEOTIDE SEQUENCE [LARGE SCALE GENOMIC DNA]</scope>
</reference>
<organism evidence="1 2">
    <name type="scientific">Reticulomyxa filosa</name>
    <dbReference type="NCBI Taxonomy" id="46433"/>
    <lineage>
        <taxon>Eukaryota</taxon>
        <taxon>Sar</taxon>
        <taxon>Rhizaria</taxon>
        <taxon>Retaria</taxon>
        <taxon>Foraminifera</taxon>
        <taxon>Monothalamids</taxon>
        <taxon>Reticulomyxidae</taxon>
        <taxon>Reticulomyxa</taxon>
    </lineage>
</organism>
<dbReference type="Proteomes" id="UP000023152">
    <property type="component" value="Unassembled WGS sequence"/>
</dbReference>
<proteinExistence type="predicted"/>
<dbReference type="EMBL" id="ASPP01007873">
    <property type="protein sequence ID" value="ETO26428.1"/>
    <property type="molecule type" value="Genomic_DNA"/>
</dbReference>
<gene>
    <name evidence="1" type="ORF">RFI_10710</name>
</gene>
<comment type="caution">
    <text evidence="1">The sequence shown here is derived from an EMBL/GenBank/DDBJ whole genome shotgun (WGS) entry which is preliminary data.</text>
</comment>
<dbReference type="AlphaFoldDB" id="X6NKK1"/>
<accession>X6NKK1</accession>
<feature type="non-terminal residue" evidence="1">
    <location>
        <position position="1"/>
    </location>
</feature>